<evidence type="ECO:0000313" key="1">
    <source>
        <dbReference type="EMBL" id="GFH26220.1"/>
    </source>
</evidence>
<comment type="caution">
    <text evidence="1">The sequence shown here is derived from an EMBL/GenBank/DDBJ whole genome shotgun (WGS) entry which is preliminary data.</text>
</comment>
<reference evidence="1 2" key="1">
    <citation type="submission" date="2020-02" db="EMBL/GenBank/DDBJ databases">
        <title>Draft genome sequence of Haematococcus lacustris strain NIES-144.</title>
        <authorList>
            <person name="Morimoto D."/>
            <person name="Nakagawa S."/>
            <person name="Yoshida T."/>
            <person name="Sawayama S."/>
        </authorList>
    </citation>
    <scope>NUCLEOTIDE SEQUENCE [LARGE SCALE GENOMIC DNA]</scope>
    <source>
        <strain evidence="1 2">NIES-144</strain>
    </source>
</reference>
<name>A0A699ZYD5_HAELA</name>
<dbReference type="AlphaFoldDB" id="A0A699ZYD5"/>
<evidence type="ECO:0000313" key="2">
    <source>
        <dbReference type="Proteomes" id="UP000485058"/>
    </source>
</evidence>
<dbReference type="EMBL" id="BLLF01003060">
    <property type="protein sequence ID" value="GFH26220.1"/>
    <property type="molecule type" value="Genomic_DNA"/>
</dbReference>
<organism evidence="1 2">
    <name type="scientific">Haematococcus lacustris</name>
    <name type="common">Green alga</name>
    <name type="synonym">Haematococcus pluvialis</name>
    <dbReference type="NCBI Taxonomy" id="44745"/>
    <lineage>
        <taxon>Eukaryota</taxon>
        <taxon>Viridiplantae</taxon>
        <taxon>Chlorophyta</taxon>
        <taxon>core chlorophytes</taxon>
        <taxon>Chlorophyceae</taxon>
        <taxon>CS clade</taxon>
        <taxon>Chlamydomonadales</taxon>
        <taxon>Haematococcaceae</taxon>
        <taxon>Haematococcus</taxon>
    </lineage>
</organism>
<gene>
    <name evidence="1" type="ORF">HaLaN_24330</name>
</gene>
<sequence length="100" mass="10715">MATVVHEERSADGSVVSVKPQLKALSQVSSRPSSLASYRQFANTVLATYDAMWAELIKQANRILSLAYGAASFNGSGTIGCRGVPVKQMPKEALRQFPDG</sequence>
<protein>
    <submittedName>
        <fullName evidence="1">Uncharacterized protein</fullName>
    </submittedName>
</protein>
<proteinExistence type="predicted"/>
<accession>A0A699ZYD5</accession>
<dbReference type="Proteomes" id="UP000485058">
    <property type="component" value="Unassembled WGS sequence"/>
</dbReference>
<keyword evidence="2" id="KW-1185">Reference proteome</keyword>